<dbReference type="PANTHER" id="PTHR44196">
    <property type="entry name" value="DEHYDROGENASE/REDUCTASE SDR FAMILY MEMBER 7B"/>
    <property type="match status" value="1"/>
</dbReference>
<comment type="similarity">
    <text evidence="1 3">Belongs to the short-chain dehydrogenases/reductases (SDR) family.</text>
</comment>
<dbReference type="PRINTS" id="PR00081">
    <property type="entry name" value="GDHRDH"/>
</dbReference>
<evidence type="ECO:0000256" key="1">
    <source>
        <dbReference type="ARBA" id="ARBA00006484"/>
    </source>
</evidence>
<keyword evidence="5" id="KW-1185">Reference proteome</keyword>
<evidence type="ECO:0000313" key="5">
    <source>
        <dbReference type="Proteomes" id="UP000017127"/>
    </source>
</evidence>
<evidence type="ECO:0000313" key="4">
    <source>
        <dbReference type="EMBL" id="ERT06330.1"/>
    </source>
</evidence>
<dbReference type="PIRSF" id="PIRSF000126">
    <property type="entry name" value="11-beta-HSD1"/>
    <property type="match status" value="1"/>
</dbReference>
<dbReference type="PATRIC" id="fig|1348334.3.peg.3576"/>
<gene>
    <name evidence="4" type="ORF">M595_3697</name>
</gene>
<evidence type="ECO:0000256" key="3">
    <source>
        <dbReference type="RuleBase" id="RU000363"/>
    </source>
</evidence>
<dbReference type="AlphaFoldDB" id="U7QGX4"/>
<dbReference type="SUPFAM" id="SSF51735">
    <property type="entry name" value="NAD(P)-binding Rossmann-fold domains"/>
    <property type="match status" value="1"/>
</dbReference>
<proteinExistence type="inferred from homology"/>
<dbReference type="InterPro" id="IPR002347">
    <property type="entry name" value="SDR_fam"/>
</dbReference>
<dbReference type="RefSeq" id="WP_023067433.1">
    <property type="nucleotide sequence ID" value="NZ_AUZM01000038.1"/>
</dbReference>
<organism evidence="4 5">
    <name type="scientific">Lyngbya aestuarii BL J</name>
    <dbReference type="NCBI Taxonomy" id="1348334"/>
    <lineage>
        <taxon>Bacteria</taxon>
        <taxon>Bacillati</taxon>
        <taxon>Cyanobacteriota</taxon>
        <taxon>Cyanophyceae</taxon>
        <taxon>Oscillatoriophycideae</taxon>
        <taxon>Oscillatoriales</taxon>
        <taxon>Microcoleaceae</taxon>
        <taxon>Lyngbya</taxon>
    </lineage>
</organism>
<dbReference type="PANTHER" id="PTHR44196:SF2">
    <property type="entry name" value="SHORT-CHAIN DEHYDROGENASE-RELATED"/>
    <property type="match status" value="1"/>
</dbReference>
<keyword evidence="2" id="KW-0560">Oxidoreductase</keyword>
<dbReference type="EMBL" id="AUZM01000038">
    <property type="protein sequence ID" value="ERT06330.1"/>
    <property type="molecule type" value="Genomic_DNA"/>
</dbReference>
<dbReference type="Pfam" id="PF00106">
    <property type="entry name" value="adh_short"/>
    <property type="match status" value="1"/>
</dbReference>
<dbReference type="GO" id="GO:0016491">
    <property type="term" value="F:oxidoreductase activity"/>
    <property type="evidence" value="ECO:0007669"/>
    <property type="project" value="UniProtKB-KW"/>
</dbReference>
<dbReference type="Proteomes" id="UP000017127">
    <property type="component" value="Unassembled WGS sequence"/>
</dbReference>
<dbReference type="InterPro" id="IPR036291">
    <property type="entry name" value="NAD(P)-bd_dom_sf"/>
</dbReference>
<protein>
    <submittedName>
        <fullName evidence="4">Short chain dehydrogenase family protein</fullName>
    </submittedName>
</protein>
<accession>U7QGX4</accession>
<dbReference type="GO" id="GO:0016020">
    <property type="term" value="C:membrane"/>
    <property type="evidence" value="ECO:0007669"/>
    <property type="project" value="TreeGrafter"/>
</dbReference>
<dbReference type="OrthoDB" id="9808814at2"/>
<dbReference type="PRINTS" id="PR00080">
    <property type="entry name" value="SDRFAMILY"/>
</dbReference>
<evidence type="ECO:0000256" key="2">
    <source>
        <dbReference type="ARBA" id="ARBA00023002"/>
    </source>
</evidence>
<dbReference type="Gene3D" id="3.40.50.720">
    <property type="entry name" value="NAD(P)-binding Rossmann-like Domain"/>
    <property type="match status" value="1"/>
</dbReference>
<sequence>MKTALITGASFGIGEKFAQELASRQTNVVLVARSKDKLDGLAQQLQEKYQIQAEVIAKDLTEPGATQAVFDEVTQKGITIDLLINNAGFGDYGPFAERDLQKQVKMIQLNITALVELSHLFLTPMRQRRSGSIINVASIAAYQPIPYMSIYSATKAFVLHFSEALWAENKDAGLHILALCPGPTESNFFETAEFPSTLGSGNKKDLVPAESVVKDALQALEKNQSTLVTGGFGNHIIANISRFIPREMVVSLVGKQFKTPK</sequence>
<reference evidence="4 5" key="1">
    <citation type="journal article" date="2013" name="Front. Microbiol.">
        <title>Comparative genomic analyses of the cyanobacterium, Lyngbya aestuarii BL J, a powerful hydrogen producer.</title>
        <authorList>
            <person name="Kothari A."/>
            <person name="Vaughn M."/>
            <person name="Garcia-Pichel F."/>
        </authorList>
    </citation>
    <scope>NUCLEOTIDE SEQUENCE [LARGE SCALE GENOMIC DNA]</scope>
    <source>
        <strain evidence="4 5">BL J</strain>
    </source>
</reference>
<comment type="caution">
    <text evidence="4">The sequence shown here is derived from an EMBL/GenBank/DDBJ whole genome shotgun (WGS) entry which is preliminary data.</text>
</comment>
<name>U7QGX4_9CYAN</name>